<keyword evidence="4" id="KW-1185">Reference proteome</keyword>
<keyword evidence="2" id="KW-1133">Transmembrane helix</keyword>
<dbReference type="RefSeq" id="WP_209491138.1">
    <property type="nucleotide sequence ID" value="NZ_JAGGLC010000002.1"/>
</dbReference>
<comment type="caution">
    <text evidence="3">The sequence shown here is derived from an EMBL/GenBank/DDBJ whole genome shotgun (WGS) entry which is preliminary data.</text>
</comment>
<evidence type="ECO:0000256" key="1">
    <source>
        <dbReference type="SAM" id="MobiDB-lite"/>
    </source>
</evidence>
<accession>A0A8T4GXN8</accession>
<name>A0A8T4GXN8_9EURY</name>
<protein>
    <submittedName>
        <fullName evidence="3">Putative membrane protein</fullName>
    </submittedName>
</protein>
<dbReference type="Proteomes" id="UP000823736">
    <property type="component" value="Unassembled WGS sequence"/>
</dbReference>
<dbReference type="PIRSF" id="PIRSF015000">
    <property type="entry name" value="UCP01500"/>
    <property type="match status" value="1"/>
</dbReference>
<reference evidence="3" key="1">
    <citation type="submission" date="2021-03" db="EMBL/GenBank/DDBJ databases">
        <title>Genomic Encyclopedia of Type Strains, Phase IV (KMG-IV): sequencing the most valuable type-strain genomes for metagenomic binning, comparative biology and taxonomic classification.</title>
        <authorList>
            <person name="Goeker M."/>
        </authorList>
    </citation>
    <scope>NUCLEOTIDE SEQUENCE</scope>
    <source>
        <strain evidence="3">DSM 26232</strain>
    </source>
</reference>
<evidence type="ECO:0000313" key="4">
    <source>
        <dbReference type="Proteomes" id="UP000823736"/>
    </source>
</evidence>
<proteinExistence type="predicted"/>
<feature type="transmembrane region" description="Helical" evidence="2">
    <location>
        <begin position="55"/>
        <end position="72"/>
    </location>
</feature>
<dbReference type="OrthoDB" id="307287at2157"/>
<evidence type="ECO:0000256" key="2">
    <source>
        <dbReference type="SAM" id="Phobius"/>
    </source>
</evidence>
<dbReference type="EMBL" id="JAGGLC010000002">
    <property type="protein sequence ID" value="MBP1986863.1"/>
    <property type="molecule type" value="Genomic_DNA"/>
</dbReference>
<evidence type="ECO:0000313" key="3">
    <source>
        <dbReference type="EMBL" id="MBP1986863.1"/>
    </source>
</evidence>
<feature type="transmembrane region" description="Helical" evidence="2">
    <location>
        <begin position="160"/>
        <end position="180"/>
    </location>
</feature>
<dbReference type="AlphaFoldDB" id="A0A8T4GXN8"/>
<sequence length="235" mass="26501">MSDDAPPEVDPTDPEYRNVGEGLLDEEMGPSSAMAHLYRGEVHRMKFWRERLDRTTRWAVIVVAAIVTWAFSSPDNPHYVLLVGVATLGIFLTIEARRYRGYEIWRSRVRIMQENVWAYGLDPSVGVADEAWREKLSRDYRTPTLKISAEEALAHRLRRIYLPLSGVVLAAWLIRVTAFSSEPFPASAAVGMIPGTAVTAAVGLVYLAAVVVACRPRTWHAKGELRAEELRKRNR</sequence>
<feature type="transmembrane region" description="Helical" evidence="2">
    <location>
        <begin position="192"/>
        <end position="214"/>
    </location>
</feature>
<feature type="region of interest" description="Disordered" evidence="1">
    <location>
        <begin position="1"/>
        <end position="23"/>
    </location>
</feature>
<dbReference type="Pfam" id="PF10028">
    <property type="entry name" value="DUF2270"/>
    <property type="match status" value="1"/>
</dbReference>
<feature type="transmembrane region" description="Helical" evidence="2">
    <location>
        <begin position="78"/>
        <end position="96"/>
    </location>
</feature>
<keyword evidence="2" id="KW-0472">Membrane</keyword>
<feature type="compositionally biased region" description="Acidic residues" evidence="1">
    <location>
        <begin position="1"/>
        <end position="13"/>
    </location>
</feature>
<gene>
    <name evidence="3" type="ORF">J2753_001357</name>
</gene>
<organism evidence="3 4">
    <name type="scientific">Halolamina salifodinae</name>
    <dbReference type="NCBI Taxonomy" id="1202767"/>
    <lineage>
        <taxon>Archaea</taxon>
        <taxon>Methanobacteriati</taxon>
        <taxon>Methanobacteriota</taxon>
        <taxon>Stenosarchaea group</taxon>
        <taxon>Halobacteria</taxon>
        <taxon>Halobacteriales</taxon>
        <taxon>Haloferacaceae</taxon>
    </lineage>
</organism>
<dbReference type="InterPro" id="IPR014470">
    <property type="entry name" value="UCP01500"/>
</dbReference>
<keyword evidence="2" id="KW-0812">Transmembrane</keyword>